<accession>A0ACC6MDJ5</accession>
<dbReference type="Proteomes" id="UP001289645">
    <property type="component" value="Unassembled WGS sequence"/>
</dbReference>
<evidence type="ECO:0000313" key="1">
    <source>
        <dbReference type="EMBL" id="MDZ5085029.1"/>
    </source>
</evidence>
<gene>
    <name evidence="1" type="ORF">OHX15_06480</name>
</gene>
<protein>
    <submittedName>
        <fullName evidence="1">DUF4185 domain-containing protein</fullName>
    </submittedName>
</protein>
<proteinExistence type="predicted"/>
<sequence>MPRRCGKAVDVTGPGITDRWGVTCADLGASVLAPDGSLVSVFGDTFSGDTVGRGDWRSPVVLIGRGDADHQIVYHRAGGPDPDYARQLWHYRHDHTAARRRRGISTVIPSDLLTVGDSMYLHAIVNRGLGNVAWTEIWRSDDDGATWRDLGSEARFAADLHHGHAQCWSWDHQPGPDGGWVYVAATGFQRDKGIILMRVRPRHVGSRRHYRSWGFTDGRWGWGSRATPITPPGEKWGELTLRRLASGHWILGGFLASEYALGYRVIDSPLANMHSTAIQKPVIGCGWQDEDHAGGRVAQLYGGYVLPGSRVGVEAGVGLMVSQWHTANGWPYRTMQFRVTLDDTPAAAAP</sequence>
<keyword evidence="2" id="KW-1185">Reference proteome</keyword>
<comment type="caution">
    <text evidence="1">The sequence shown here is derived from an EMBL/GenBank/DDBJ whole genome shotgun (WGS) entry which is preliminary data.</text>
</comment>
<name>A0ACC6MDJ5_MYCPF</name>
<reference evidence="1 2" key="1">
    <citation type="journal article" date="2021" name="Chemosphere">
        <title>Bioballs carrying a syntrophic Rhodococcus and Mycolicibacterium consortium for simultaneous sorption and biodegradation of fuel oil in contaminated freshwater.</title>
        <authorList>
            <person name="Naloka K."/>
            <person name="Polrit D."/>
            <person name="Muangchinda C."/>
            <person name="Thoetkiattikul H."/>
            <person name="Pinyakong O."/>
        </authorList>
    </citation>
    <scope>NUCLEOTIDE SEQUENCE [LARGE SCALE GENOMIC DNA]</scope>
    <source>
        <strain evidence="1 2">J101</strain>
    </source>
</reference>
<organism evidence="1 2">
    <name type="scientific">Mycolicibacterium parafortuitum</name>
    <name type="common">Mycobacterium parafortuitum</name>
    <dbReference type="NCBI Taxonomy" id="39692"/>
    <lineage>
        <taxon>Bacteria</taxon>
        <taxon>Bacillati</taxon>
        <taxon>Actinomycetota</taxon>
        <taxon>Actinomycetes</taxon>
        <taxon>Mycobacteriales</taxon>
        <taxon>Mycobacteriaceae</taxon>
        <taxon>Mycolicibacterium</taxon>
    </lineage>
</organism>
<dbReference type="EMBL" id="JAOXLN010000004">
    <property type="protein sequence ID" value="MDZ5085029.1"/>
    <property type="molecule type" value="Genomic_DNA"/>
</dbReference>
<evidence type="ECO:0000313" key="2">
    <source>
        <dbReference type="Proteomes" id="UP001289645"/>
    </source>
</evidence>